<evidence type="ECO:0000313" key="2">
    <source>
        <dbReference type="Proteomes" id="UP000275530"/>
    </source>
</evidence>
<name>A0A6M7TM85_9HYPH</name>
<protein>
    <submittedName>
        <fullName evidence="1">Uncharacterized protein</fullName>
    </submittedName>
</protein>
<gene>
    <name evidence="1" type="ORF">D3242_01190</name>
</gene>
<proteinExistence type="predicted"/>
<organism evidence="1 2">
    <name type="scientific">Mesorhizobium jarvisii</name>
    <dbReference type="NCBI Taxonomy" id="1777867"/>
    <lineage>
        <taxon>Bacteria</taxon>
        <taxon>Pseudomonadati</taxon>
        <taxon>Pseudomonadota</taxon>
        <taxon>Alphaproteobacteria</taxon>
        <taxon>Hyphomicrobiales</taxon>
        <taxon>Phyllobacteriaceae</taxon>
        <taxon>Mesorhizobium</taxon>
    </lineage>
</organism>
<comment type="caution">
    <text evidence="1">The sequence shown here is derived from an EMBL/GenBank/DDBJ whole genome shotgun (WGS) entry which is preliminary data.</text>
</comment>
<keyword evidence="2" id="KW-1185">Reference proteome</keyword>
<dbReference type="AlphaFoldDB" id="A0A6M7TM85"/>
<accession>A0A6M7TM85</accession>
<evidence type="ECO:0000313" key="1">
    <source>
        <dbReference type="EMBL" id="RJT37890.1"/>
    </source>
</evidence>
<dbReference type="EMBL" id="QZXA01000001">
    <property type="protein sequence ID" value="RJT37890.1"/>
    <property type="molecule type" value="Genomic_DNA"/>
</dbReference>
<reference evidence="1 2" key="1">
    <citation type="submission" date="2018-09" db="EMBL/GenBank/DDBJ databases">
        <title>Mesorhizobium carmichaelinearum sp. nov. isolated from Carmichaelinea spp. root nodules in New Zealand.</title>
        <authorList>
            <person name="De Meyer S.E."/>
        </authorList>
    </citation>
    <scope>NUCLEOTIDE SEQUENCE [LARGE SCALE GENOMIC DNA]</scope>
    <source>
        <strain evidence="1 2">LMG 28313</strain>
    </source>
</reference>
<dbReference type="RefSeq" id="WP_064983090.1">
    <property type="nucleotide sequence ID" value="NZ_CP033507.1"/>
</dbReference>
<dbReference type="Proteomes" id="UP000275530">
    <property type="component" value="Unassembled WGS sequence"/>
</dbReference>
<sequence length="321" mass="32119">MANDLNLTLIADSQADGQWQSSNDGLTQLANALSDIYGGTGVDFSAGNVTLTAAQFRSAMIYKPAAALAAARTLILPAVKRPFIFHNSDATYTVTLKSTDGASPETALTKAVAPGAFFIGYTNGSSPGLYGASVATSGGSLADGDYGDVTISGSGTVITVDAFAGAAAGNILYYDSNSPAGWKQLVGGTSGQFLKTLGSAAPAWSDLPYDVPLSFAGTPTAGQLMGKLIAVRDIALAANFSGSSGHVGTNPAATFAIDVQDNGSSIGTISISTGGAFTFTTSSGTAKTVSAGHRIEFFAPSNSPAEASVANIAATLKGTAI</sequence>